<sequence>MQAFVGYIKKEGRMMRTFLIIMLGLLAGLIIFSLYTSSKANGIDIHAAKLIAAFILCGIHIGYLPIYMIKSLGNESNRMHLWLTQPQPAWQLLGGKLLTGLGGFALSFLISLGYLLIAIQPLKGIIMNTSVENVYTLIGSVALFIALASLYLAIGYQFAWSIYKTLYSRLKSWSVVVTLIVLIALMMLLEKISQLPGLHELNSLTVDFPTLHTSTQQISIQAESIGQFPIGWLLFGIIKAILLFATSCYLLERKVEV</sequence>
<name>A0A0U5BDF9_9BACL</name>
<dbReference type="AlphaFoldDB" id="A0A0U5BDF9"/>
<dbReference type="EMBL" id="AP017312">
    <property type="protein sequence ID" value="BAU29654.1"/>
    <property type="molecule type" value="Genomic_DNA"/>
</dbReference>
<dbReference type="Proteomes" id="UP000217696">
    <property type="component" value="Chromosome"/>
</dbReference>
<accession>A0A0U5BDF9</accession>
<gene>
    <name evidence="1" type="ORF">CB4_03891</name>
</gene>
<dbReference type="RefSeq" id="WP_096467312.1">
    <property type="nucleotide sequence ID" value="NZ_AP017312.1"/>
</dbReference>
<dbReference type="OrthoDB" id="1786466at2"/>
<dbReference type="KEGG" id="asoc:CB4_03891"/>
<keyword evidence="2" id="KW-1185">Reference proteome</keyword>
<organism evidence="1 2">
    <name type="scientific">Aneurinibacillus soli</name>
    <dbReference type="NCBI Taxonomy" id="1500254"/>
    <lineage>
        <taxon>Bacteria</taxon>
        <taxon>Bacillati</taxon>
        <taxon>Bacillota</taxon>
        <taxon>Bacilli</taxon>
        <taxon>Bacillales</taxon>
        <taxon>Paenibacillaceae</taxon>
        <taxon>Aneurinibacillus group</taxon>
        <taxon>Aneurinibacillus</taxon>
    </lineage>
</organism>
<proteinExistence type="predicted"/>
<evidence type="ECO:0000313" key="1">
    <source>
        <dbReference type="EMBL" id="BAU29654.1"/>
    </source>
</evidence>
<evidence type="ECO:0000313" key="2">
    <source>
        <dbReference type="Proteomes" id="UP000217696"/>
    </source>
</evidence>
<protein>
    <submittedName>
        <fullName evidence="1">Uncharacterized protein</fullName>
    </submittedName>
</protein>
<reference evidence="1 2" key="1">
    <citation type="submission" date="2015-12" db="EMBL/GenBank/DDBJ databases">
        <title>Genome sequence of Aneurinibacillus soli.</title>
        <authorList>
            <person name="Lee J.S."/>
            <person name="Lee K.C."/>
            <person name="Kim K.K."/>
            <person name="Lee B.W."/>
        </authorList>
    </citation>
    <scope>NUCLEOTIDE SEQUENCE [LARGE SCALE GENOMIC DNA]</scope>
    <source>
        <strain evidence="1 2">CB4</strain>
    </source>
</reference>